<evidence type="ECO:0000313" key="2">
    <source>
        <dbReference type="Proteomes" id="UP001164746"/>
    </source>
</evidence>
<proteinExistence type="predicted"/>
<evidence type="ECO:0000313" key="1">
    <source>
        <dbReference type="EMBL" id="WAR25497.1"/>
    </source>
</evidence>
<dbReference type="Proteomes" id="UP001164746">
    <property type="component" value="Chromosome 14"/>
</dbReference>
<protein>
    <submittedName>
        <fullName evidence="1">Uncharacterized protein</fullName>
    </submittedName>
</protein>
<organism evidence="1 2">
    <name type="scientific">Mya arenaria</name>
    <name type="common">Soft-shell clam</name>
    <dbReference type="NCBI Taxonomy" id="6604"/>
    <lineage>
        <taxon>Eukaryota</taxon>
        <taxon>Metazoa</taxon>
        <taxon>Spiralia</taxon>
        <taxon>Lophotrochozoa</taxon>
        <taxon>Mollusca</taxon>
        <taxon>Bivalvia</taxon>
        <taxon>Autobranchia</taxon>
        <taxon>Heteroconchia</taxon>
        <taxon>Euheterodonta</taxon>
        <taxon>Imparidentia</taxon>
        <taxon>Neoheterodontei</taxon>
        <taxon>Myida</taxon>
        <taxon>Myoidea</taxon>
        <taxon>Myidae</taxon>
        <taxon>Mya</taxon>
    </lineage>
</organism>
<keyword evidence="2" id="KW-1185">Reference proteome</keyword>
<name>A0ABY7FWR5_MYAAR</name>
<accession>A0ABY7FWR5</accession>
<gene>
    <name evidence="1" type="ORF">MAR_011201</name>
</gene>
<reference evidence="1" key="1">
    <citation type="submission" date="2022-11" db="EMBL/GenBank/DDBJ databases">
        <title>Centuries of genome instability and evolution in soft-shell clam transmissible cancer (bioRxiv).</title>
        <authorList>
            <person name="Hart S.F.M."/>
            <person name="Yonemitsu M.A."/>
            <person name="Giersch R.M."/>
            <person name="Beal B.F."/>
            <person name="Arriagada G."/>
            <person name="Davis B.W."/>
            <person name="Ostrander E.A."/>
            <person name="Goff S.P."/>
            <person name="Metzger M.J."/>
        </authorList>
    </citation>
    <scope>NUCLEOTIDE SEQUENCE</scope>
    <source>
        <strain evidence="1">MELC-2E11</strain>
        <tissue evidence="1">Siphon/mantle</tissue>
    </source>
</reference>
<sequence length="61" mass="6649">MQSYGSAWDCLEPISEKHSNITSVKTVDSGSNYSRNVSAVDLDVPSLSKGEIRTVKKGTFQ</sequence>
<dbReference type="EMBL" id="CP111025">
    <property type="protein sequence ID" value="WAR25497.1"/>
    <property type="molecule type" value="Genomic_DNA"/>
</dbReference>